<protein>
    <submittedName>
        <fullName evidence="1">Uncharacterized protein</fullName>
    </submittedName>
</protein>
<accession>A0A6L2NNH3</accession>
<sequence length="83" mass="9154">MRPGSNSQNVGRHAIVDGLPDIVVTNAGTIRQFAMKTCVSLLPIIGDTKGHYCKIGQAYRCTTMVINVMKKRIRCFQISTVKT</sequence>
<gene>
    <name evidence="1" type="ORF">Tci_059879</name>
</gene>
<comment type="caution">
    <text evidence="1">The sequence shown here is derived from an EMBL/GenBank/DDBJ whole genome shotgun (WGS) entry which is preliminary data.</text>
</comment>
<proteinExistence type="predicted"/>
<dbReference type="EMBL" id="BKCJ010009635">
    <property type="protein sequence ID" value="GEU87901.1"/>
    <property type="molecule type" value="Genomic_DNA"/>
</dbReference>
<evidence type="ECO:0000313" key="1">
    <source>
        <dbReference type="EMBL" id="GEU87901.1"/>
    </source>
</evidence>
<dbReference type="AlphaFoldDB" id="A0A6L2NNH3"/>
<organism evidence="1">
    <name type="scientific">Tanacetum cinerariifolium</name>
    <name type="common">Dalmatian daisy</name>
    <name type="synonym">Chrysanthemum cinerariifolium</name>
    <dbReference type="NCBI Taxonomy" id="118510"/>
    <lineage>
        <taxon>Eukaryota</taxon>
        <taxon>Viridiplantae</taxon>
        <taxon>Streptophyta</taxon>
        <taxon>Embryophyta</taxon>
        <taxon>Tracheophyta</taxon>
        <taxon>Spermatophyta</taxon>
        <taxon>Magnoliopsida</taxon>
        <taxon>eudicotyledons</taxon>
        <taxon>Gunneridae</taxon>
        <taxon>Pentapetalae</taxon>
        <taxon>asterids</taxon>
        <taxon>campanulids</taxon>
        <taxon>Asterales</taxon>
        <taxon>Asteraceae</taxon>
        <taxon>Asteroideae</taxon>
        <taxon>Anthemideae</taxon>
        <taxon>Anthemidinae</taxon>
        <taxon>Tanacetum</taxon>
    </lineage>
</organism>
<reference evidence="1" key="1">
    <citation type="journal article" date="2019" name="Sci. Rep.">
        <title>Draft genome of Tanacetum cinerariifolium, the natural source of mosquito coil.</title>
        <authorList>
            <person name="Yamashiro T."/>
            <person name="Shiraishi A."/>
            <person name="Satake H."/>
            <person name="Nakayama K."/>
        </authorList>
    </citation>
    <scope>NUCLEOTIDE SEQUENCE</scope>
</reference>
<name>A0A6L2NNH3_TANCI</name>